<sequence length="297" mass="33670">MTTDNTTNDEIDGQVQPINKFLVAVRIRDQWGFALNNENYDPVWPPMYDSFVVFFHGLIAVQFDGQWGFLNEQGREVVEPRYEAIEFESADPLIRVVREGKVGFINRRADEVITCQYAACTEFNESGFAAYQDESELWGLLRLNGQPICPAQYDHINANSAYDGLNMFLVGRSNLYGLLNEQGAEVIPCMYDDCTGFRNNAILVQRDDHWAIVTLNHQFITDFDFTNWNDTQVKTGWLLEKAGKWGFVNEKGEEIIPIQYEAIHELAEGVFAVLDTNGLVSGFDAGGNLRTLLPELS</sequence>
<dbReference type="EMBL" id="BAABHB010000017">
    <property type="protein sequence ID" value="GAA4418866.1"/>
    <property type="molecule type" value="Genomic_DNA"/>
</dbReference>
<comment type="caution">
    <text evidence="1">The sequence shown here is derived from an EMBL/GenBank/DDBJ whole genome shotgun (WGS) entry which is preliminary data.</text>
</comment>
<name>A0ABP8KXV9_9BACT</name>
<evidence type="ECO:0000313" key="2">
    <source>
        <dbReference type="Proteomes" id="UP001500936"/>
    </source>
</evidence>
<accession>A0ABP8KXV9</accession>
<dbReference type="PANTHER" id="PTHR37841:SF1">
    <property type="entry name" value="DUF3298 DOMAIN-CONTAINING PROTEIN"/>
    <property type="match status" value="1"/>
</dbReference>
<proteinExistence type="predicted"/>
<dbReference type="Proteomes" id="UP001500936">
    <property type="component" value="Unassembled WGS sequence"/>
</dbReference>
<gene>
    <name evidence="1" type="ORF">GCM10023187_52700</name>
</gene>
<evidence type="ECO:0000313" key="1">
    <source>
        <dbReference type="EMBL" id="GAA4418866.1"/>
    </source>
</evidence>
<reference evidence="2" key="1">
    <citation type="journal article" date="2019" name="Int. J. Syst. Evol. Microbiol.">
        <title>The Global Catalogue of Microorganisms (GCM) 10K type strain sequencing project: providing services to taxonomists for standard genome sequencing and annotation.</title>
        <authorList>
            <consortium name="The Broad Institute Genomics Platform"/>
            <consortium name="The Broad Institute Genome Sequencing Center for Infectious Disease"/>
            <person name="Wu L."/>
            <person name="Ma J."/>
        </authorList>
    </citation>
    <scope>NUCLEOTIDE SEQUENCE [LARGE SCALE GENOMIC DNA]</scope>
    <source>
        <strain evidence="2">JCM 17925</strain>
    </source>
</reference>
<organism evidence="1 2">
    <name type="scientific">Nibrella viscosa</name>
    <dbReference type="NCBI Taxonomy" id="1084524"/>
    <lineage>
        <taxon>Bacteria</taxon>
        <taxon>Pseudomonadati</taxon>
        <taxon>Bacteroidota</taxon>
        <taxon>Cytophagia</taxon>
        <taxon>Cytophagales</taxon>
        <taxon>Spirosomataceae</taxon>
        <taxon>Nibrella</taxon>
    </lineage>
</organism>
<dbReference type="RefSeq" id="WP_345271055.1">
    <property type="nucleotide sequence ID" value="NZ_BAABHB010000017.1"/>
</dbReference>
<protein>
    <recommendedName>
        <fullName evidence="3">WG containing repeat-containing protein</fullName>
    </recommendedName>
</protein>
<evidence type="ECO:0008006" key="3">
    <source>
        <dbReference type="Google" id="ProtNLM"/>
    </source>
</evidence>
<dbReference type="InterPro" id="IPR032774">
    <property type="entry name" value="WG_beta_rep"/>
</dbReference>
<dbReference type="PANTHER" id="PTHR37841">
    <property type="entry name" value="GLR2918 PROTEIN"/>
    <property type="match status" value="1"/>
</dbReference>
<dbReference type="Pfam" id="PF14903">
    <property type="entry name" value="WG_beta_rep"/>
    <property type="match status" value="4"/>
</dbReference>
<keyword evidence="2" id="KW-1185">Reference proteome</keyword>